<sequence length="89" mass="10198">MAKKHDERKDLKCVSRIAEINGNRIIVPTNAVIGIHMWGRIDFLVHYCGYILNHSRTVKASNLKFEDAGVSAREAKKIKKEHKLSNKKK</sequence>
<dbReference type="EMBL" id="MT774384">
    <property type="protein sequence ID" value="QOR58900.1"/>
    <property type="molecule type" value="Genomic_DNA"/>
</dbReference>
<dbReference type="RefSeq" id="YP_010111058.1">
    <property type="nucleotide sequence ID" value="NC_055877.1"/>
</dbReference>
<accession>A0A7M1S0U2</accession>
<dbReference type="Proteomes" id="UP000594003">
    <property type="component" value="Segment"/>
</dbReference>
<evidence type="ECO:0000313" key="1">
    <source>
        <dbReference type="EMBL" id="QOR58900.1"/>
    </source>
</evidence>
<protein>
    <submittedName>
        <fullName evidence="1">Uncharacterized protein</fullName>
    </submittedName>
</protein>
<reference evidence="1 2" key="1">
    <citation type="submission" date="2020-07" db="EMBL/GenBank/DDBJ databases">
        <title>Taxonomic proposal: Crassvirales, a new order of highly abundant and diverse bacterial viruses.</title>
        <authorList>
            <person name="Shkoporov A.N."/>
            <person name="Stockdale S.R."/>
            <person name="Guerin E."/>
            <person name="Ross R.P."/>
            <person name="Hill C."/>
        </authorList>
    </citation>
    <scope>NUCLEOTIDE SEQUENCE [LARGE SCALE GENOMIC DNA]</scope>
</reference>
<proteinExistence type="predicted"/>
<name>A0A7M1S0U2_9CAUD</name>
<dbReference type="GeneID" id="65129383"/>
<dbReference type="KEGG" id="vg:65129383"/>
<keyword evidence="2" id="KW-1185">Reference proteome</keyword>
<organism evidence="1 2">
    <name type="scientific">uncultured phage cr8_1</name>
    <dbReference type="NCBI Taxonomy" id="2772068"/>
    <lineage>
        <taxon>Viruses</taxon>
        <taxon>Duplodnaviria</taxon>
        <taxon>Heunggongvirae</taxon>
        <taxon>Uroviricota</taxon>
        <taxon>Caudoviricetes</taxon>
        <taxon>Crassvirales</taxon>
        <taxon>Intestiviridae</taxon>
        <taxon>Obtuvirinae</taxon>
        <taxon>Fohxhuevirus</taxon>
        <taxon>Fohxhuevirus gastrointestinalis</taxon>
    </lineage>
</organism>
<evidence type="ECO:0000313" key="2">
    <source>
        <dbReference type="Proteomes" id="UP000594003"/>
    </source>
</evidence>